<evidence type="ECO:0000313" key="2">
    <source>
        <dbReference type="EMBL" id="PQV56919.1"/>
    </source>
</evidence>
<evidence type="ECO:0000313" key="3">
    <source>
        <dbReference type="Proteomes" id="UP000238338"/>
    </source>
</evidence>
<organism evidence="2 3">
    <name type="scientific">Albidovulum denitrificans</name>
    <dbReference type="NCBI Taxonomy" id="404881"/>
    <lineage>
        <taxon>Bacteria</taxon>
        <taxon>Pseudomonadati</taxon>
        <taxon>Pseudomonadota</taxon>
        <taxon>Alphaproteobacteria</taxon>
        <taxon>Rhodobacterales</taxon>
        <taxon>Paracoccaceae</taxon>
        <taxon>Albidovulum</taxon>
    </lineage>
</organism>
<dbReference type="OrthoDB" id="573055at2"/>
<proteinExistence type="predicted"/>
<protein>
    <submittedName>
        <fullName evidence="2">Uncharacterized protein</fullName>
    </submittedName>
</protein>
<sequence length="123" mass="13254">MPHAACIAGLAILAMTRMASADAPRVETATATHDPDGTWTISVTLSHPDTGWDHYASGWRLLTAEGTEIAARELSHPHVDEQPFTRSLSGVTIPDGMAEILIQPRCTMDGWVPMPTILALPQK</sequence>
<evidence type="ECO:0000256" key="1">
    <source>
        <dbReference type="SAM" id="SignalP"/>
    </source>
</evidence>
<name>A0A2S8S832_9RHOB</name>
<reference evidence="2 3" key="1">
    <citation type="submission" date="2018-02" db="EMBL/GenBank/DDBJ databases">
        <title>Genomic Encyclopedia of Archaeal and Bacterial Type Strains, Phase II (KMG-II): from individual species to whole genera.</title>
        <authorList>
            <person name="Goeker M."/>
        </authorList>
    </citation>
    <scope>NUCLEOTIDE SEQUENCE [LARGE SCALE GENOMIC DNA]</scope>
    <source>
        <strain evidence="2 3">DSM 18921</strain>
    </source>
</reference>
<dbReference type="AlphaFoldDB" id="A0A2S8S832"/>
<feature type="signal peptide" evidence="1">
    <location>
        <begin position="1"/>
        <end position="21"/>
    </location>
</feature>
<keyword evidence="1" id="KW-0732">Signal</keyword>
<comment type="caution">
    <text evidence="2">The sequence shown here is derived from an EMBL/GenBank/DDBJ whole genome shotgun (WGS) entry which is preliminary data.</text>
</comment>
<dbReference type="Proteomes" id="UP000238338">
    <property type="component" value="Unassembled WGS sequence"/>
</dbReference>
<gene>
    <name evidence="2" type="ORF">LX70_01773</name>
</gene>
<dbReference type="RefSeq" id="WP_105514234.1">
    <property type="nucleotide sequence ID" value="NZ_PVEP01000003.1"/>
</dbReference>
<keyword evidence="3" id="KW-1185">Reference proteome</keyword>
<feature type="chain" id="PRO_5015748908" evidence="1">
    <location>
        <begin position="22"/>
        <end position="123"/>
    </location>
</feature>
<accession>A0A2S8S832</accession>
<dbReference type="EMBL" id="PVEP01000003">
    <property type="protein sequence ID" value="PQV56919.1"/>
    <property type="molecule type" value="Genomic_DNA"/>
</dbReference>